<protein>
    <submittedName>
        <fullName evidence="4">B12-dependent methionine synthase</fullName>
        <ecNumber evidence="4">2.1.1.13</ecNumber>
    </submittedName>
</protein>
<accession>A0A378B5W5</accession>
<keyword evidence="4" id="KW-0489">Methyltransferase</keyword>
<dbReference type="PANTHER" id="PTHR45833:SF1">
    <property type="entry name" value="METHIONINE SYNTHASE"/>
    <property type="match status" value="1"/>
</dbReference>
<proteinExistence type="predicted"/>
<dbReference type="GO" id="GO:0050667">
    <property type="term" value="P:homocysteine metabolic process"/>
    <property type="evidence" value="ECO:0007669"/>
    <property type="project" value="TreeGrafter"/>
</dbReference>
<evidence type="ECO:0000256" key="2">
    <source>
        <dbReference type="ARBA" id="ARBA00022723"/>
    </source>
</evidence>
<reference evidence="4 5" key="1">
    <citation type="submission" date="2018-06" db="EMBL/GenBank/DDBJ databases">
        <authorList>
            <consortium name="Pathogen Informatics"/>
            <person name="Doyle S."/>
        </authorList>
    </citation>
    <scope>NUCLEOTIDE SEQUENCE [LARGE SCALE GENOMIC DNA]</scope>
    <source>
        <strain evidence="4 5">NCTC5053</strain>
    </source>
</reference>
<keyword evidence="3" id="KW-0170">Cobalt</keyword>
<dbReference type="InterPro" id="IPR050554">
    <property type="entry name" value="Met_Synthase/Corrinoid"/>
</dbReference>
<dbReference type="GO" id="GO:0005829">
    <property type="term" value="C:cytosol"/>
    <property type="evidence" value="ECO:0007669"/>
    <property type="project" value="TreeGrafter"/>
</dbReference>
<evidence type="ECO:0000313" key="5">
    <source>
        <dbReference type="Proteomes" id="UP000254387"/>
    </source>
</evidence>
<dbReference type="Proteomes" id="UP000254387">
    <property type="component" value="Unassembled WGS sequence"/>
</dbReference>
<sequence length="67" mass="7440">MDMGIVNAGQLAIYDDLPGELRDAVEDVILNRRDDSTERLLSWRKNIAAAKRTTARMPSRRSGAPGK</sequence>
<dbReference type="GO" id="GO:0046653">
    <property type="term" value="P:tetrahydrofolate metabolic process"/>
    <property type="evidence" value="ECO:0007669"/>
    <property type="project" value="TreeGrafter"/>
</dbReference>
<gene>
    <name evidence="4" type="primary">metH_3</name>
    <name evidence="4" type="ORF">NCTC5053_03636</name>
</gene>
<dbReference type="InterPro" id="IPR011005">
    <property type="entry name" value="Dihydropteroate_synth-like_sf"/>
</dbReference>
<dbReference type="GO" id="GO:0008705">
    <property type="term" value="F:methionine synthase activity"/>
    <property type="evidence" value="ECO:0007669"/>
    <property type="project" value="UniProtKB-EC"/>
</dbReference>
<dbReference type="GO" id="GO:0032259">
    <property type="term" value="P:methylation"/>
    <property type="evidence" value="ECO:0007669"/>
    <property type="project" value="UniProtKB-KW"/>
</dbReference>
<dbReference type="EMBL" id="UGMN01000004">
    <property type="protein sequence ID" value="STV30439.1"/>
    <property type="molecule type" value="Genomic_DNA"/>
</dbReference>
<organism evidence="4 5">
    <name type="scientific">Klebsiella pneumoniae</name>
    <dbReference type="NCBI Taxonomy" id="573"/>
    <lineage>
        <taxon>Bacteria</taxon>
        <taxon>Pseudomonadati</taxon>
        <taxon>Pseudomonadota</taxon>
        <taxon>Gammaproteobacteria</taxon>
        <taxon>Enterobacterales</taxon>
        <taxon>Enterobacteriaceae</taxon>
        <taxon>Klebsiella/Raoultella group</taxon>
        <taxon>Klebsiella</taxon>
        <taxon>Klebsiella pneumoniae complex</taxon>
    </lineage>
</organism>
<dbReference type="EC" id="2.1.1.13" evidence="4"/>
<name>A0A378B5W5_KLEPN</name>
<dbReference type="AlphaFoldDB" id="A0A378B5W5"/>
<dbReference type="Gene3D" id="3.20.20.20">
    <property type="entry name" value="Dihydropteroate synthase-like"/>
    <property type="match status" value="1"/>
</dbReference>
<evidence type="ECO:0000313" key="4">
    <source>
        <dbReference type="EMBL" id="STV30439.1"/>
    </source>
</evidence>
<evidence type="ECO:0000256" key="1">
    <source>
        <dbReference type="ARBA" id="ARBA00022679"/>
    </source>
</evidence>
<keyword evidence="2" id="KW-0479">Metal-binding</keyword>
<keyword evidence="1 4" id="KW-0808">Transferase</keyword>
<dbReference type="GO" id="GO:0046872">
    <property type="term" value="F:metal ion binding"/>
    <property type="evidence" value="ECO:0007669"/>
    <property type="project" value="UniProtKB-KW"/>
</dbReference>
<dbReference type="PANTHER" id="PTHR45833">
    <property type="entry name" value="METHIONINE SYNTHASE"/>
    <property type="match status" value="1"/>
</dbReference>
<evidence type="ECO:0000256" key="3">
    <source>
        <dbReference type="ARBA" id="ARBA00023285"/>
    </source>
</evidence>